<dbReference type="Proteomes" id="UP000078540">
    <property type="component" value="Unassembled WGS sequence"/>
</dbReference>
<reference evidence="2 3" key="1">
    <citation type="submission" date="2015-09" db="EMBL/GenBank/DDBJ databases">
        <title>Atta colombica WGS genome.</title>
        <authorList>
            <person name="Nygaard S."/>
            <person name="Hu H."/>
            <person name="Boomsma J."/>
            <person name="Zhang G."/>
        </authorList>
    </citation>
    <scope>NUCLEOTIDE SEQUENCE [LARGE SCALE GENOMIC DNA]</scope>
    <source>
        <strain evidence="2">Treedump-2</strain>
        <tissue evidence="2">Whole body</tissue>
    </source>
</reference>
<organism evidence="2 3">
    <name type="scientific">Atta colombica</name>
    <dbReference type="NCBI Taxonomy" id="520822"/>
    <lineage>
        <taxon>Eukaryota</taxon>
        <taxon>Metazoa</taxon>
        <taxon>Ecdysozoa</taxon>
        <taxon>Arthropoda</taxon>
        <taxon>Hexapoda</taxon>
        <taxon>Insecta</taxon>
        <taxon>Pterygota</taxon>
        <taxon>Neoptera</taxon>
        <taxon>Endopterygota</taxon>
        <taxon>Hymenoptera</taxon>
        <taxon>Apocrita</taxon>
        <taxon>Aculeata</taxon>
        <taxon>Formicoidea</taxon>
        <taxon>Formicidae</taxon>
        <taxon>Myrmicinae</taxon>
        <taxon>Atta</taxon>
    </lineage>
</organism>
<evidence type="ECO:0000313" key="3">
    <source>
        <dbReference type="Proteomes" id="UP000078540"/>
    </source>
</evidence>
<evidence type="ECO:0000256" key="1">
    <source>
        <dbReference type="SAM" id="MobiDB-lite"/>
    </source>
</evidence>
<sequence>MPLEIQLDVNVDGNRAWLSKRQEIKYLTTRFDMFVVLQPSYDAGGIRRKKERKQEANPKHDEKRGSKKGSRTRQYGDREGKRVDAVTVVASVSQDGVALN</sequence>
<name>A0A195B2F9_9HYME</name>
<accession>A0A195B2F9</accession>
<dbReference type="AlphaFoldDB" id="A0A195B2F9"/>
<dbReference type="EMBL" id="KQ976662">
    <property type="protein sequence ID" value="KYM78465.1"/>
    <property type="molecule type" value="Genomic_DNA"/>
</dbReference>
<keyword evidence="3" id="KW-1185">Reference proteome</keyword>
<evidence type="ECO:0000313" key="2">
    <source>
        <dbReference type="EMBL" id="KYM78465.1"/>
    </source>
</evidence>
<proteinExistence type="predicted"/>
<feature type="compositionally biased region" description="Basic and acidic residues" evidence="1">
    <location>
        <begin position="52"/>
        <end position="64"/>
    </location>
</feature>
<protein>
    <submittedName>
        <fullName evidence="2">Uncharacterized protein</fullName>
    </submittedName>
</protein>
<gene>
    <name evidence="2" type="ORF">ALC53_11120</name>
</gene>
<feature type="region of interest" description="Disordered" evidence="1">
    <location>
        <begin position="45"/>
        <end position="82"/>
    </location>
</feature>